<dbReference type="Proteomes" id="UP000705508">
    <property type="component" value="Unassembled WGS sequence"/>
</dbReference>
<evidence type="ECO:0000313" key="6">
    <source>
        <dbReference type="Proteomes" id="UP000705508"/>
    </source>
</evidence>
<name>A0A938XD60_9CLOT</name>
<feature type="compositionally biased region" description="Acidic residues" evidence="2">
    <location>
        <begin position="27"/>
        <end position="43"/>
    </location>
</feature>
<comment type="caution">
    <text evidence="5">The sequence shown here is derived from an EMBL/GenBank/DDBJ whole genome shotgun (WGS) entry which is preliminary data.</text>
</comment>
<evidence type="ECO:0000256" key="3">
    <source>
        <dbReference type="SAM" id="SignalP"/>
    </source>
</evidence>
<dbReference type="PANTHER" id="PTHR35936:SF19">
    <property type="entry name" value="AMINO-ACID-BINDING PROTEIN YXEM-RELATED"/>
    <property type="match status" value="1"/>
</dbReference>
<dbReference type="SMART" id="SM00062">
    <property type="entry name" value="PBPb"/>
    <property type="match status" value="1"/>
</dbReference>
<dbReference type="SUPFAM" id="SSF53850">
    <property type="entry name" value="Periplasmic binding protein-like II"/>
    <property type="match status" value="1"/>
</dbReference>
<evidence type="ECO:0000256" key="2">
    <source>
        <dbReference type="SAM" id="MobiDB-lite"/>
    </source>
</evidence>
<keyword evidence="1 3" id="KW-0732">Signal</keyword>
<evidence type="ECO:0000259" key="4">
    <source>
        <dbReference type="SMART" id="SM00062"/>
    </source>
</evidence>
<feature type="signal peptide" evidence="3">
    <location>
        <begin position="1"/>
        <end position="20"/>
    </location>
</feature>
<dbReference type="Pfam" id="PF00497">
    <property type="entry name" value="SBP_bac_3"/>
    <property type="match status" value="1"/>
</dbReference>
<gene>
    <name evidence="5" type="ORF">H6A20_08455</name>
</gene>
<dbReference type="InterPro" id="IPR001638">
    <property type="entry name" value="Solute-binding_3/MltF_N"/>
</dbReference>
<accession>A0A938XD60</accession>
<dbReference type="EMBL" id="JACJKS010000010">
    <property type="protein sequence ID" value="MBM6948680.1"/>
    <property type="molecule type" value="Genomic_DNA"/>
</dbReference>
<dbReference type="Gene3D" id="3.40.190.10">
    <property type="entry name" value="Periplasmic binding protein-like II"/>
    <property type="match status" value="2"/>
</dbReference>
<reference evidence="5" key="2">
    <citation type="journal article" date="2021" name="Sci. Rep.">
        <title>The distribution of antibiotic resistance genes in chicken gut microbiota commensals.</title>
        <authorList>
            <person name="Juricova H."/>
            <person name="Matiasovicova J."/>
            <person name="Kubasova T."/>
            <person name="Cejkova D."/>
            <person name="Rychlik I."/>
        </authorList>
    </citation>
    <scope>NUCLEOTIDE SEQUENCE</scope>
    <source>
        <strain evidence="5">An582</strain>
    </source>
</reference>
<reference evidence="5" key="1">
    <citation type="submission" date="2020-08" db="EMBL/GenBank/DDBJ databases">
        <authorList>
            <person name="Cejkova D."/>
            <person name="Kubasova T."/>
            <person name="Jahodarova E."/>
            <person name="Rychlik I."/>
        </authorList>
    </citation>
    <scope>NUCLEOTIDE SEQUENCE</scope>
    <source>
        <strain evidence="5">An582</strain>
    </source>
</reference>
<dbReference type="RefSeq" id="WP_191384634.1">
    <property type="nucleotide sequence ID" value="NZ_JACJKS010000010.1"/>
</dbReference>
<protein>
    <submittedName>
        <fullName evidence="5">Transporter substrate-binding domain-containing protein</fullName>
    </submittedName>
</protein>
<feature type="region of interest" description="Disordered" evidence="2">
    <location>
        <begin position="27"/>
        <end position="48"/>
    </location>
</feature>
<dbReference type="AlphaFoldDB" id="A0A938XD60"/>
<feature type="domain" description="Solute-binding protein family 3/N-terminal" evidence="4">
    <location>
        <begin position="54"/>
        <end position="277"/>
    </location>
</feature>
<evidence type="ECO:0000313" key="5">
    <source>
        <dbReference type="EMBL" id="MBM6948680.1"/>
    </source>
</evidence>
<organism evidence="5 6">
    <name type="scientific">Mordavella massiliensis</name>
    <dbReference type="NCBI Taxonomy" id="1871024"/>
    <lineage>
        <taxon>Bacteria</taxon>
        <taxon>Bacillati</taxon>
        <taxon>Bacillota</taxon>
        <taxon>Clostridia</taxon>
        <taxon>Eubacteriales</taxon>
        <taxon>Clostridiaceae</taxon>
        <taxon>Mordavella</taxon>
    </lineage>
</organism>
<dbReference type="PROSITE" id="PS51257">
    <property type="entry name" value="PROKAR_LIPOPROTEIN"/>
    <property type="match status" value="1"/>
</dbReference>
<sequence>MKKRMLSIMLCLTMGVTVMAGCSGNTEETDAAETDASETEGEEGTNTYGLDMDKIVVATSPGYEPFEYEEDGELKGYDVDIWKEFEERTGIEVEWEYTDFSGLLGLLQSGKADVVAAQMSPTEEREESFIFSDPVSYYGSTVVVAEDNDEIKSVEDLSGKVVGTGSGNNMQQIVEEMYPDGDVTFETYTSATLEAMLTDLVYGRIDAVLAQDIQTYMAMKSNEELKIKVLEPFQYSEGCLVMDKSNTELADAVNTFLADLREDGTLSEISEKWIGEDISVAKE</sequence>
<dbReference type="PANTHER" id="PTHR35936">
    <property type="entry name" value="MEMBRANE-BOUND LYTIC MUREIN TRANSGLYCOSYLASE F"/>
    <property type="match status" value="1"/>
</dbReference>
<proteinExistence type="predicted"/>
<feature type="chain" id="PRO_5038382436" evidence="3">
    <location>
        <begin position="21"/>
        <end position="283"/>
    </location>
</feature>
<evidence type="ECO:0000256" key="1">
    <source>
        <dbReference type="ARBA" id="ARBA00022729"/>
    </source>
</evidence>